<dbReference type="PROSITE" id="PS51257">
    <property type="entry name" value="PROKAR_LIPOPROTEIN"/>
    <property type="match status" value="1"/>
</dbReference>
<name>A0A1H5F049_9MICO</name>
<dbReference type="Proteomes" id="UP000199220">
    <property type="component" value="Unassembled WGS sequence"/>
</dbReference>
<reference evidence="4" key="1">
    <citation type="submission" date="2016-10" db="EMBL/GenBank/DDBJ databases">
        <authorList>
            <person name="Varghese N."/>
            <person name="Submissions S."/>
        </authorList>
    </citation>
    <scope>NUCLEOTIDE SEQUENCE [LARGE SCALE GENOMIC DNA]</scope>
    <source>
        <strain evidence="4">DSM 21368</strain>
    </source>
</reference>
<accession>A0A1H5F049</accession>
<protein>
    <recommendedName>
        <fullName evidence="5">Lipoprotein</fullName>
    </recommendedName>
</protein>
<evidence type="ECO:0000313" key="4">
    <source>
        <dbReference type="Proteomes" id="UP000199220"/>
    </source>
</evidence>
<feature type="region of interest" description="Disordered" evidence="1">
    <location>
        <begin position="22"/>
        <end position="43"/>
    </location>
</feature>
<proteinExistence type="predicted"/>
<evidence type="ECO:0000256" key="2">
    <source>
        <dbReference type="SAM" id="SignalP"/>
    </source>
</evidence>
<keyword evidence="4" id="KW-1185">Reference proteome</keyword>
<organism evidence="3 4">
    <name type="scientific">Ruania alba</name>
    <dbReference type="NCBI Taxonomy" id="648782"/>
    <lineage>
        <taxon>Bacteria</taxon>
        <taxon>Bacillati</taxon>
        <taxon>Actinomycetota</taxon>
        <taxon>Actinomycetes</taxon>
        <taxon>Micrococcales</taxon>
        <taxon>Ruaniaceae</taxon>
        <taxon>Ruania</taxon>
    </lineage>
</organism>
<dbReference type="STRING" id="648782.SAMN04488554_1188"/>
<feature type="signal peptide" evidence="2">
    <location>
        <begin position="1"/>
        <end position="22"/>
    </location>
</feature>
<dbReference type="EMBL" id="FNTX01000001">
    <property type="protein sequence ID" value="SED96721.1"/>
    <property type="molecule type" value="Genomic_DNA"/>
</dbReference>
<evidence type="ECO:0000313" key="3">
    <source>
        <dbReference type="EMBL" id="SED96721.1"/>
    </source>
</evidence>
<keyword evidence="2" id="KW-0732">Signal</keyword>
<feature type="chain" id="PRO_5039663679" description="Lipoprotein" evidence="2">
    <location>
        <begin position="23"/>
        <end position="540"/>
    </location>
</feature>
<evidence type="ECO:0000256" key="1">
    <source>
        <dbReference type="SAM" id="MobiDB-lite"/>
    </source>
</evidence>
<dbReference type="AlphaFoldDB" id="A0A1H5F049"/>
<dbReference type="RefSeq" id="WP_245708686.1">
    <property type="nucleotide sequence ID" value="NZ_FNTX01000001.1"/>
</dbReference>
<evidence type="ECO:0008006" key="5">
    <source>
        <dbReference type="Google" id="ProtNLM"/>
    </source>
</evidence>
<sequence length="540" mass="56620">MRRLAALIVCVVLATVSGCTGSMEIDSGPSSPPPEPRPAAEARLPEQASTLVPSEDPTSLALAASDALFEVARVVVLAPVGDEAAMARAASLAMALGVPVLPTGADDPAVGQELLRLSTTTLLPVGDVDLTSFDLTSMNVQPAPADDGGVTDLLGVETAGAGADASADVATLASLEQGQLMAGPGGTPAAEGHMPQILPGEPVDGLRVLADGDQAQLAAVGTARAAGATVTVVDGDPRASVDQFDGAAQPDAILGLGVSFGDPETFAWQSETALTGVQLPGGGQFAFDGTRYVGLYGTPHTEVLGALGEQDLGATVDRAEELATSYQQHTDDVVVPTLEVIVTVAASAAGADGNYSNELAPERFVPLVEAAAEAGQYVVLDFQPGRSTFLEQVEQYADLLAYPHVGIALDPEWRLEQDQVHLEQIGSVGIDEVNAVIEYIADFVQERRLPQKIVVLHQFRTSMITDRSELQTERPEVEVVIHVDGYGTPEAKESTWRTVRADAPDGVYWGWKVFLDEDDPRLRAAEVMQVDPVPDFVSYQ</sequence>
<gene>
    <name evidence="3" type="ORF">SAMN04488554_1188</name>
</gene>